<comment type="caution">
    <text evidence="2">The sequence shown here is derived from an EMBL/GenBank/DDBJ whole genome shotgun (WGS) entry which is preliminary data.</text>
</comment>
<evidence type="ECO:0008006" key="4">
    <source>
        <dbReference type="Google" id="ProtNLM"/>
    </source>
</evidence>
<evidence type="ECO:0000313" key="3">
    <source>
        <dbReference type="Proteomes" id="UP000521943"/>
    </source>
</evidence>
<organism evidence="2 3">
    <name type="scientific">Ephemerocybe angulata</name>
    <dbReference type="NCBI Taxonomy" id="980116"/>
    <lineage>
        <taxon>Eukaryota</taxon>
        <taxon>Fungi</taxon>
        <taxon>Dikarya</taxon>
        <taxon>Basidiomycota</taxon>
        <taxon>Agaricomycotina</taxon>
        <taxon>Agaricomycetes</taxon>
        <taxon>Agaricomycetidae</taxon>
        <taxon>Agaricales</taxon>
        <taxon>Agaricineae</taxon>
        <taxon>Psathyrellaceae</taxon>
        <taxon>Ephemerocybe</taxon>
    </lineage>
</organism>
<dbReference type="Gene3D" id="1.20.1280.50">
    <property type="match status" value="1"/>
</dbReference>
<sequence length="182" mass="20367">MEPSGPSVLDKTQNLLDRQDDSPDKRGLRKEIAALIFEYQRNIDALKVFHNTLAPINRLPPELLASIFALTAQLVRESTEIGNGLAWISVTHVCQLWRDVALDCTSLWCNLPYTHPALLEAMVERSKGAPLCIDFEGSNARGGPRDGHVLRIGQDNAERLLSLKVSFSTLDSPRILQRSYYL</sequence>
<keyword evidence="3" id="KW-1185">Reference proteome</keyword>
<dbReference type="OrthoDB" id="2884925at2759"/>
<reference evidence="2 3" key="1">
    <citation type="submission" date="2020-07" db="EMBL/GenBank/DDBJ databases">
        <title>Comparative genomics of pyrophilous fungi reveals a link between fire events and developmental genes.</title>
        <authorList>
            <consortium name="DOE Joint Genome Institute"/>
            <person name="Steindorff A.S."/>
            <person name="Carver A."/>
            <person name="Calhoun S."/>
            <person name="Stillman K."/>
            <person name="Liu H."/>
            <person name="Lipzen A."/>
            <person name="Pangilinan J."/>
            <person name="Labutti K."/>
            <person name="Bruns T.D."/>
            <person name="Grigoriev I.V."/>
        </authorList>
    </citation>
    <scope>NUCLEOTIDE SEQUENCE [LARGE SCALE GENOMIC DNA]</scope>
    <source>
        <strain evidence="2 3">CBS 144469</strain>
    </source>
</reference>
<dbReference type="AlphaFoldDB" id="A0A8H6HWB3"/>
<gene>
    <name evidence="2" type="ORF">DFP72DRAFT_903191</name>
</gene>
<feature type="region of interest" description="Disordered" evidence="1">
    <location>
        <begin position="1"/>
        <end position="24"/>
    </location>
</feature>
<accession>A0A8H6HWB3</accession>
<dbReference type="Proteomes" id="UP000521943">
    <property type="component" value="Unassembled WGS sequence"/>
</dbReference>
<evidence type="ECO:0000313" key="2">
    <source>
        <dbReference type="EMBL" id="KAF6753038.1"/>
    </source>
</evidence>
<protein>
    <recommendedName>
        <fullName evidence="4">F-box domain-containing protein</fullName>
    </recommendedName>
</protein>
<dbReference type="EMBL" id="JACGCI010000041">
    <property type="protein sequence ID" value="KAF6753038.1"/>
    <property type="molecule type" value="Genomic_DNA"/>
</dbReference>
<proteinExistence type="predicted"/>
<evidence type="ECO:0000256" key="1">
    <source>
        <dbReference type="SAM" id="MobiDB-lite"/>
    </source>
</evidence>
<name>A0A8H6HWB3_9AGAR</name>